<dbReference type="EMBL" id="BJOV01000001">
    <property type="protein sequence ID" value="GED99820.1"/>
    <property type="molecule type" value="Genomic_DNA"/>
</dbReference>
<dbReference type="CDD" id="cd06849">
    <property type="entry name" value="lipoyl_domain"/>
    <property type="match status" value="1"/>
</dbReference>
<dbReference type="InterPro" id="IPR045257">
    <property type="entry name" value="E2/Pdx1"/>
</dbReference>
<dbReference type="PANTHER" id="PTHR23151">
    <property type="entry name" value="DIHYDROLIPOAMIDE ACETYL/SUCCINYL-TRANSFERASE-RELATED"/>
    <property type="match status" value="1"/>
</dbReference>
<sequence length="89" mass="9015">MATEYPMPQWGITMEEGIIAEWAVAVGDEVEEGTVLGQVATDKIDVDFESPAAGVIAALLAAEGDTVACGTAVVVIADDAADAAAYQAS</sequence>
<dbReference type="PANTHER" id="PTHR23151:SF90">
    <property type="entry name" value="DIHYDROLIPOYLLYSINE-RESIDUE ACETYLTRANSFERASE COMPONENT OF PYRUVATE DEHYDROGENASE COMPLEX, MITOCHONDRIAL-RELATED"/>
    <property type="match status" value="1"/>
</dbReference>
<keyword evidence="1" id="KW-0450">Lipoyl</keyword>
<dbReference type="PROSITE" id="PS00189">
    <property type="entry name" value="LIPOYL"/>
    <property type="match status" value="1"/>
</dbReference>
<dbReference type="InterPro" id="IPR011053">
    <property type="entry name" value="Single_hybrid_motif"/>
</dbReference>
<evidence type="ECO:0000313" key="3">
    <source>
        <dbReference type="EMBL" id="GED99820.1"/>
    </source>
</evidence>
<dbReference type="InterPro" id="IPR000089">
    <property type="entry name" value="Biotin_lipoyl"/>
</dbReference>
<dbReference type="Gene3D" id="2.40.50.100">
    <property type="match status" value="1"/>
</dbReference>
<dbReference type="GO" id="GO:0045254">
    <property type="term" value="C:pyruvate dehydrogenase complex"/>
    <property type="evidence" value="ECO:0007669"/>
    <property type="project" value="InterPro"/>
</dbReference>
<dbReference type="GO" id="GO:0004742">
    <property type="term" value="F:dihydrolipoyllysine-residue acetyltransferase activity"/>
    <property type="evidence" value="ECO:0007669"/>
    <property type="project" value="TreeGrafter"/>
</dbReference>
<comment type="caution">
    <text evidence="3">The sequence shown here is derived from an EMBL/GenBank/DDBJ whole genome shotgun (WGS) entry which is preliminary data.</text>
</comment>
<dbReference type="RefSeq" id="WP_161893773.1">
    <property type="nucleotide sequence ID" value="NZ_BJOV01000001.1"/>
</dbReference>
<feature type="domain" description="Lipoyl-binding" evidence="2">
    <location>
        <begin position="2"/>
        <end position="77"/>
    </location>
</feature>
<dbReference type="SUPFAM" id="SSF51230">
    <property type="entry name" value="Single hybrid motif"/>
    <property type="match status" value="1"/>
</dbReference>
<organism evidence="3 4">
    <name type="scientific">Gordonia spumicola</name>
    <dbReference type="NCBI Taxonomy" id="589161"/>
    <lineage>
        <taxon>Bacteria</taxon>
        <taxon>Bacillati</taxon>
        <taxon>Actinomycetota</taxon>
        <taxon>Actinomycetes</taxon>
        <taxon>Mycobacteriales</taxon>
        <taxon>Gordoniaceae</taxon>
        <taxon>Gordonia</taxon>
    </lineage>
</organism>
<evidence type="ECO:0000259" key="2">
    <source>
        <dbReference type="PROSITE" id="PS50968"/>
    </source>
</evidence>
<dbReference type="OrthoDB" id="9805770at2"/>
<accession>A0A7I9V494</accession>
<protein>
    <recommendedName>
        <fullName evidence="2">Lipoyl-binding domain-containing protein</fullName>
    </recommendedName>
</protein>
<keyword evidence="4" id="KW-1185">Reference proteome</keyword>
<dbReference type="InterPro" id="IPR003016">
    <property type="entry name" value="2-oxoA_DH_lipoyl-BS"/>
</dbReference>
<name>A0A7I9V494_9ACTN</name>
<evidence type="ECO:0000313" key="4">
    <source>
        <dbReference type="Proteomes" id="UP000444960"/>
    </source>
</evidence>
<proteinExistence type="predicted"/>
<dbReference type="PROSITE" id="PS50968">
    <property type="entry name" value="BIOTINYL_LIPOYL"/>
    <property type="match status" value="1"/>
</dbReference>
<reference evidence="4" key="1">
    <citation type="submission" date="2019-06" db="EMBL/GenBank/DDBJ databases">
        <title>Gordonia isolated from sludge of a wastewater treatment plant.</title>
        <authorList>
            <person name="Tamura T."/>
            <person name="Aoyama K."/>
            <person name="Kang Y."/>
            <person name="Saito S."/>
            <person name="Akiyama N."/>
            <person name="Yazawa K."/>
            <person name="Gonoi T."/>
            <person name="Mikami Y."/>
        </authorList>
    </citation>
    <scope>NUCLEOTIDE SEQUENCE [LARGE SCALE GENOMIC DNA]</scope>
    <source>
        <strain evidence="4">NBRC 107696</strain>
    </source>
</reference>
<dbReference type="GO" id="GO:0006086">
    <property type="term" value="P:pyruvate decarboxylation to acetyl-CoA"/>
    <property type="evidence" value="ECO:0007669"/>
    <property type="project" value="InterPro"/>
</dbReference>
<evidence type="ECO:0000256" key="1">
    <source>
        <dbReference type="ARBA" id="ARBA00022823"/>
    </source>
</evidence>
<gene>
    <name evidence="3" type="ORF">nbrc107696_02670</name>
</gene>
<dbReference type="Proteomes" id="UP000444960">
    <property type="component" value="Unassembled WGS sequence"/>
</dbReference>
<dbReference type="Pfam" id="PF00364">
    <property type="entry name" value="Biotin_lipoyl"/>
    <property type="match status" value="1"/>
</dbReference>
<dbReference type="AlphaFoldDB" id="A0A7I9V494"/>